<dbReference type="GO" id="GO:0008408">
    <property type="term" value="F:3'-5' exonuclease activity"/>
    <property type="evidence" value="ECO:0007669"/>
    <property type="project" value="TreeGrafter"/>
</dbReference>
<dbReference type="Gene3D" id="3.30.420.10">
    <property type="entry name" value="Ribonuclease H-like superfamily/Ribonuclease H"/>
    <property type="match status" value="1"/>
</dbReference>
<dbReference type="GO" id="GO:0003676">
    <property type="term" value="F:nucleic acid binding"/>
    <property type="evidence" value="ECO:0007669"/>
    <property type="project" value="InterPro"/>
</dbReference>
<dbReference type="PANTHER" id="PTHR30231">
    <property type="entry name" value="DNA POLYMERASE III SUBUNIT EPSILON"/>
    <property type="match status" value="1"/>
</dbReference>
<dbReference type="PANTHER" id="PTHR30231:SF42">
    <property type="entry name" value="EXONUCLEASE"/>
    <property type="match status" value="1"/>
</dbReference>
<dbReference type="GO" id="GO:0006259">
    <property type="term" value="P:DNA metabolic process"/>
    <property type="evidence" value="ECO:0007669"/>
    <property type="project" value="UniProtKB-ARBA"/>
</dbReference>
<dbReference type="InterPro" id="IPR012337">
    <property type="entry name" value="RNaseH-like_sf"/>
</dbReference>
<dbReference type="EMBL" id="JANSUY010000003">
    <property type="protein sequence ID" value="MCR9014911.1"/>
    <property type="molecule type" value="Genomic_DNA"/>
</dbReference>
<sequence>MDSFTAIDFETAQGYRWSICQVGLVRVENRIITEKLSILVRPPKNYYWNKFIDIHGITPEQTAELPTFDLIWDQIEPFITNQNVVAHNGFRFDFQCLKETLAYYGISIPVFTGHCTYRIFGVNLAFLCKNYGIQLYHHDALTDVMACAELFKIYSQNQ</sequence>
<keyword evidence="2" id="KW-0378">Hydrolase</keyword>
<gene>
    <name evidence="2" type="ORF">NU887_07655</name>
</gene>
<dbReference type="InterPro" id="IPR036397">
    <property type="entry name" value="RNaseH_sf"/>
</dbReference>
<evidence type="ECO:0000259" key="1">
    <source>
        <dbReference type="SMART" id="SM00479"/>
    </source>
</evidence>
<comment type="caution">
    <text evidence="2">The sequence shown here is derived from an EMBL/GenBank/DDBJ whole genome shotgun (WGS) entry which is preliminary data.</text>
</comment>
<dbReference type="GO" id="GO:0005829">
    <property type="term" value="C:cytosol"/>
    <property type="evidence" value="ECO:0007669"/>
    <property type="project" value="TreeGrafter"/>
</dbReference>
<evidence type="ECO:0000313" key="3">
    <source>
        <dbReference type="Proteomes" id="UP001142175"/>
    </source>
</evidence>
<keyword evidence="3" id="KW-1185">Reference proteome</keyword>
<dbReference type="RefSeq" id="WP_258422787.1">
    <property type="nucleotide sequence ID" value="NZ_JANSUY010000003.1"/>
</dbReference>
<name>A0A9X2P4Y1_9BACT</name>
<protein>
    <submittedName>
        <fullName evidence="2">Exonuclease domain-containing protein</fullName>
    </submittedName>
</protein>
<organism evidence="2 3">
    <name type="scientific">Aquiflexum gelatinilyticum</name>
    <dbReference type="NCBI Taxonomy" id="2961943"/>
    <lineage>
        <taxon>Bacteria</taxon>
        <taxon>Pseudomonadati</taxon>
        <taxon>Bacteroidota</taxon>
        <taxon>Cytophagia</taxon>
        <taxon>Cytophagales</taxon>
        <taxon>Cyclobacteriaceae</taxon>
        <taxon>Aquiflexum</taxon>
    </lineage>
</organism>
<evidence type="ECO:0000313" key="2">
    <source>
        <dbReference type="EMBL" id="MCR9014911.1"/>
    </source>
</evidence>
<dbReference type="InterPro" id="IPR013520">
    <property type="entry name" value="Ribonucl_H"/>
</dbReference>
<dbReference type="SMART" id="SM00479">
    <property type="entry name" value="EXOIII"/>
    <property type="match status" value="1"/>
</dbReference>
<dbReference type="Pfam" id="PF00929">
    <property type="entry name" value="RNase_T"/>
    <property type="match status" value="1"/>
</dbReference>
<dbReference type="AlphaFoldDB" id="A0A9X2P4Y1"/>
<dbReference type="Proteomes" id="UP001142175">
    <property type="component" value="Unassembled WGS sequence"/>
</dbReference>
<reference evidence="2" key="1">
    <citation type="submission" date="2022-08" db="EMBL/GenBank/DDBJ databases">
        <authorList>
            <person name="Zhang D."/>
        </authorList>
    </citation>
    <scope>NUCLEOTIDE SEQUENCE</scope>
    <source>
        <strain evidence="2">XJ19-11</strain>
    </source>
</reference>
<feature type="domain" description="Exonuclease" evidence="1">
    <location>
        <begin position="3"/>
        <end position="158"/>
    </location>
</feature>
<keyword evidence="2" id="KW-0269">Exonuclease</keyword>
<proteinExistence type="predicted"/>
<dbReference type="SUPFAM" id="SSF53098">
    <property type="entry name" value="Ribonuclease H-like"/>
    <property type="match status" value="1"/>
</dbReference>
<keyword evidence="2" id="KW-0540">Nuclease</keyword>
<accession>A0A9X2P4Y1</accession>